<evidence type="ECO:0000256" key="2">
    <source>
        <dbReference type="ARBA" id="ARBA00005876"/>
    </source>
</evidence>
<dbReference type="EMBL" id="JARPUR010000003">
    <property type="protein sequence ID" value="KAK4880056.1"/>
    <property type="molecule type" value="Genomic_DNA"/>
</dbReference>
<keyword evidence="3" id="KW-0812">Transmembrane</keyword>
<keyword evidence="8" id="KW-1185">Reference proteome</keyword>
<sequence length="250" mass="29046">MALCLIEVASECIKKNCVGIPCVKKQDILFQASPGLSFEPNIIRSQSPLLWFGRKKAEKPTEYYVNYITKFLQKYNESTNTDKYSNCSLAKESFKPCPFYFEDLGPCGISSYGYNENLPCIYLKLNKLPEWKPEYYADDNLPYHMPAHLKTVIEEAENKNILWLHCEGMTPSDVEHLGFISYHPTQGYKDHYFLSNYEHYIAPIVAVKLNHVERGYSISISCSIWAKNVNNKDPKEYTTYIQLYMDYNDD</sequence>
<dbReference type="GO" id="GO:0001671">
    <property type="term" value="F:ATPase activator activity"/>
    <property type="evidence" value="ECO:0007669"/>
    <property type="project" value="TreeGrafter"/>
</dbReference>
<comment type="caution">
    <text evidence="7">The sequence shown here is derived from an EMBL/GenBank/DDBJ whole genome shotgun (WGS) entry which is preliminary data.</text>
</comment>
<organism evidence="7 8">
    <name type="scientific">Aquatica leii</name>
    <dbReference type="NCBI Taxonomy" id="1421715"/>
    <lineage>
        <taxon>Eukaryota</taxon>
        <taxon>Metazoa</taxon>
        <taxon>Ecdysozoa</taxon>
        <taxon>Arthropoda</taxon>
        <taxon>Hexapoda</taxon>
        <taxon>Insecta</taxon>
        <taxon>Pterygota</taxon>
        <taxon>Neoptera</taxon>
        <taxon>Endopterygota</taxon>
        <taxon>Coleoptera</taxon>
        <taxon>Polyphaga</taxon>
        <taxon>Elateriformia</taxon>
        <taxon>Elateroidea</taxon>
        <taxon>Lampyridae</taxon>
        <taxon>Luciolinae</taxon>
        <taxon>Aquatica</taxon>
    </lineage>
</organism>
<gene>
    <name evidence="7" type="ORF">RN001_008202</name>
</gene>
<reference evidence="8" key="1">
    <citation type="submission" date="2023-01" db="EMBL/GenBank/DDBJ databases">
        <title>Key to firefly adult light organ development and bioluminescence: homeobox transcription factors regulate luciferase expression and transportation to peroxisome.</title>
        <authorList>
            <person name="Fu X."/>
        </authorList>
    </citation>
    <scope>NUCLEOTIDE SEQUENCE [LARGE SCALE GENOMIC DNA]</scope>
</reference>
<dbReference type="PANTHER" id="PTHR11523">
    <property type="entry name" value="SODIUM/POTASSIUM-DEPENDENT ATPASE BETA SUBUNIT"/>
    <property type="match status" value="1"/>
</dbReference>
<evidence type="ECO:0000256" key="6">
    <source>
        <dbReference type="ARBA" id="ARBA00023136"/>
    </source>
</evidence>
<evidence type="ECO:0000256" key="5">
    <source>
        <dbReference type="ARBA" id="ARBA00022989"/>
    </source>
</evidence>
<name>A0AAN7PEV3_9COLE</name>
<dbReference type="Proteomes" id="UP001353858">
    <property type="component" value="Unassembled WGS sequence"/>
</dbReference>
<accession>A0AAN7PEV3</accession>
<comment type="subcellular location">
    <subcellularLocation>
        <location evidence="1">Membrane</location>
        <topology evidence="1">Single-pass type II membrane protein</topology>
    </subcellularLocation>
</comment>
<dbReference type="Pfam" id="PF00287">
    <property type="entry name" value="Na_K-ATPase"/>
    <property type="match status" value="1"/>
</dbReference>
<dbReference type="GO" id="GO:0005890">
    <property type="term" value="C:sodium:potassium-exchanging ATPase complex"/>
    <property type="evidence" value="ECO:0007669"/>
    <property type="project" value="InterPro"/>
</dbReference>
<evidence type="ECO:0000256" key="1">
    <source>
        <dbReference type="ARBA" id="ARBA00004606"/>
    </source>
</evidence>
<dbReference type="GO" id="GO:1990573">
    <property type="term" value="P:potassium ion import across plasma membrane"/>
    <property type="evidence" value="ECO:0007669"/>
    <property type="project" value="TreeGrafter"/>
</dbReference>
<dbReference type="GO" id="GO:0036376">
    <property type="term" value="P:sodium ion export across plasma membrane"/>
    <property type="evidence" value="ECO:0007669"/>
    <property type="project" value="TreeGrafter"/>
</dbReference>
<evidence type="ECO:0000256" key="4">
    <source>
        <dbReference type="ARBA" id="ARBA00022968"/>
    </source>
</evidence>
<proteinExistence type="inferred from homology"/>
<keyword evidence="4" id="KW-0735">Signal-anchor</keyword>
<evidence type="ECO:0000313" key="8">
    <source>
        <dbReference type="Proteomes" id="UP001353858"/>
    </source>
</evidence>
<dbReference type="InterPro" id="IPR000402">
    <property type="entry name" value="Na/K_ATPase_sub_beta"/>
</dbReference>
<dbReference type="AlphaFoldDB" id="A0AAN7PEV3"/>
<dbReference type="GO" id="GO:0030007">
    <property type="term" value="P:intracellular potassium ion homeostasis"/>
    <property type="evidence" value="ECO:0007669"/>
    <property type="project" value="TreeGrafter"/>
</dbReference>
<dbReference type="InterPro" id="IPR038702">
    <property type="entry name" value="Na/K_ATPase_sub_beta_sf"/>
</dbReference>
<comment type="similarity">
    <text evidence="2">Belongs to the X(+)/potassium ATPases subunit beta family.</text>
</comment>
<dbReference type="PANTHER" id="PTHR11523:SF28">
    <property type="entry name" value="NA_K-ATPASE BETA SUBUNIT ISOFORM 4-RELATED"/>
    <property type="match status" value="1"/>
</dbReference>
<dbReference type="GO" id="GO:0006883">
    <property type="term" value="P:intracellular sodium ion homeostasis"/>
    <property type="evidence" value="ECO:0007669"/>
    <property type="project" value="TreeGrafter"/>
</dbReference>
<protein>
    <recommendedName>
        <fullName evidence="9">Sodium/potassium-transporting ATPase subunit beta-2</fullName>
    </recommendedName>
</protein>
<evidence type="ECO:0000313" key="7">
    <source>
        <dbReference type="EMBL" id="KAK4880056.1"/>
    </source>
</evidence>
<dbReference type="Gene3D" id="2.60.40.1660">
    <property type="entry name" value="Na, k-atpase alpha subunit"/>
    <property type="match status" value="1"/>
</dbReference>
<keyword evidence="5" id="KW-1133">Transmembrane helix</keyword>
<keyword evidence="6" id="KW-0472">Membrane</keyword>
<evidence type="ECO:0008006" key="9">
    <source>
        <dbReference type="Google" id="ProtNLM"/>
    </source>
</evidence>
<evidence type="ECO:0000256" key="3">
    <source>
        <dbReference type="ARBA" id="ARBA00022692"/>
    </source>
</evidence>